<name>A0A1I7B3X8_9ACTN</name>
<dbReference type="PANTHER" id="PTHR39332:SF7">
    <property type="entry name" value="SRPBCC FAMILY PROTEIN"/>
    <property type="match status" value="1"/>
</dbReference>
<dbReference type="InterPro" id="IPR023393">
    <property type="entry name" value="START-like_dom_sf"/>
</dbReference>
<dbReference type="InterPro" id="IPR019587">
    <property type="entry name" value="Polyketide_cyclase/dehydratase"/>
</dbReference>
<evidence type="ECO:0000313" key="2">
    <source>
        <dbReference type="Proteomes" id="UP000199546"/>
    </source>
</evidence>
<reference evidence="2" key="1">
    <citation type="submission" date="2016-10" db="EMBL/GenBank/DDBJ databases">
        <authorList>
            <person name="Varghese N."/>
            <person name="Submissions S."/>
        </authorList>
    </citation>
    <scope>NUCLEOTIDE SEQUENCE [LARGE SCALE GENOMIC DNA]</scope>
    <source>
        <strain evidence="2">DSM 46136</strain>
    </source>
</reference>
<dbReference type="Proteomes" id="UP000199546">
    <property type="component" value="Unassembled WGS sequence"/>
</dbReference>
<organism evidence="1 2">
    <name type="scientific">Geodermatophilus amargosae</name>
    <dbReference type="NCBI Taxonomy" id="1296565"/>
    <lineage>
        <taxon>Bacteria</taxon>
        <taxon>Bacillati</taxon>
        <taxon>Actinomycetota</taxon>
        <taxon>Actinomycetes</taxon>
        <taxon>Geodermatophilales</taxon>
        <taxon>Geodermatophilaceae</taxon>
        <taxon>Geodermatophilus</taxon>
    </lineage>
</organism>
<sequence>MVDAPVDDVWRVLGDFGAMPTCLTAVVDCRLEGGAVGRGPVGAVRAITVRSGAVVRERLLGHDEVRRSVRYEIVGANRFPVRSYRVQAGAWAVTSTGQTFVRLAVDFDADAADEPVAAEMITANYDVLLRDLAAHVTGTPARP</sequence>
<protein>
    <submittedName>
        <fullName evidence="1">Polyketide cyclase / dehydrase and lipid transport</fullName>
    </submittedName>
</protein>
<evidence type="ECO:0000313" key="1">
    <source>
        <dbReference type="EMBL" id="SFT81903.1"/>
    </source>
</evidence>
<dbReference type="Gene3D" id="3.30.530.20">
    <property type="match status" value="1"/>
</dbReference>
<keyword evidence="2" id="KW-1185">Reference proteome</keyword>
<dbReference type="Pfam" id="PF10604">
    <property type="entry name" value="Polyketide_cyc2"/>
    <property type="match status" value="1"/>
</dbReference>
<dbReference type="AlphaFoldDB" id="A0A1I7B3X8"/>
<accession>A0A1I7B3X8</accession>
<dbReference type="CDD" id="cd07821">
    <property type="entry name" value="PYR_PYL_RCAR_like"/>
    <property type="match status" value="1"/>
</dbReference>
<dbReference type="STRING" id="1296565.SAMN05660657_03248"/>
<dbReference type="SUPFAM" id="SSF55961">
    <property type="entry name" value="Bet v1-like"/>
    <property type="match status" value="1"/>
</dbReference>
<dbReference type="PANTHER" id="PTHR39332">
    <property type="entry name" value="BLL4707 PROTEIN"/>
    <property type="match status" value="1"/>
</dbReference>
<dbReference type="EMBL" id="FPBA01000012">
    <property type="protein sequence ID" value="SFT81903.1"/>
    <property type="molecule type" value="Genomic_DNA"/>
</dbReference>
<proteinExistence type="predicted"/>
<gene>
    <name evidence="1" type="ORF">SAMN05660657_03248</name>
</gene>